<dbReference type="InterPro" id="IPR001910">
    <property type="entry name" value="Inosine/uridine_hydrolase_dom"/>
</dbReference>
<comment type="caution">
    <text evidence="3">The sequence shown here is derived from an EMBL/GenBank/DDBJ whole genome shotgun (WGS) entry which is preliminary data.</text>
</comment>
<evidence type="ECO:0000256" key="1">
    <source>
        <dbReference type="ARBA" id="ARBA00009176"/>
    </source>
</evidence>
<dbReference type="Proteomes" id="UP000797356">
    <property type="component" value="Chromosome 1"/>
</dbReference>
<proteinExistence type="inferred from homology"/>
<sequence length="310" mass="34471">MVSGAKDEWDMFLGSTSARGSSGPNCPKQLLLNNKLSFSSHNQTYTAENSVKFGAPRNTDHPELRQPLAMEVWQSITRELNPSDKITLLTNGPLTNLANIVLSDENASSIIQNVYIVGGHIVDERGEKGNVFTVPSNEYAEFNMFLDPLAAKKVIESDLQITLIPLSAQRKVISFKSIRKNLKLTDETPEALFADRLLSLMQKLQRQHRTYLHMDIFLGEILGAVFLADGPNLSPAMQIKPVSVLAGNITKDGQMVINRKNGKLVSILNNFNSEAYYGHFAHSLGDRRRSAVVGSFDEQEKKWSMPPNQT</sequence>
<keyword evidence="3" id="KW-0378">Hydrolase</keyword>
<protein>
    <submittedName>
        <fullName evidence="3">Putative Pyrimidine-specific ribonucleoside hydrolase RihA</fullName>
    </submittedName>
</protein>
<evidence type="ECO:0000259" key="2">
    <source>
        <dbReference type="Pfam" id="PF01156"/>
    </source>
</evidence>
<dbReference type="PANTHER" id="PTHR46692">
    <property type="entry name" value="INOSINE-URIDINE PREFERRING NUCLEOSIDE HYDROLASE FAMILY PROTEIN"/>
    <property type="match status" value="1"/>
</dbReference>
<reference evidence="3" key="1">
    <citation type="journal article" date="2017" name="Gigascience">
        <title>The genome draft of coconut (Cocos nucifera).</title>
        <authorList>
            <person name="Xiao Y."/>
            <person name="Xu P."/>
            <person name="Fan H."/>
            <person name="Baudouin L."/>
            <person name="Xia W."/>
            <person name="Bocs S."/>
            <person name="Xu J."/>
            <person name="Li Q."/>
            <person name="Guo A."/>
            <person name="Zhou L."/>
            <person name="Li J."/>
            <person name="Wu Y."/>
            <person name="Ma Z."/>
            <person name="Armero A."/>
            <person name="Issali A.E."/>
            <person name="Liu N."/>
            <person name="Peng M."/>
            <person name="Yang Y."/>
        </authorList>
    </citation>
    <scope>NUCLEOTIDE SEQUENCE</scope>
    <source>
        <tissue evidence="3">Spear leaf of Hainan Tall coconut</tissue>
    </source>
</reference>
<organism evidence="3 4">
    <name type="scientific">Cocos nucifera</name>
    <name type="common">Coconut palm</name>
    <dbReference type="NCBI Taxonomy" id="13894"/>
    <lineage>
        <taxon>Eukaryota</taxon>
        <taxon>Viridiplantae</taxon>
        <taxon>Streptophyta</taxon>
        <taxon>Embryophyta</taxon>
        <taxon>Tracheophyta</taxon>
        <taxon>Spermatophyta</taxon>
        <taxon>Magnoliopsida</taxon>
        <taxon>Liliopsida</taxon>
        <taxon>Arecaceae</taxon>
        <taxon>Arecoideae</taxon>
        <taxon>Cocoseae</taxon>
        <taxon>Attaleinae</taxon>
        <taxon>Cocos</taxon>
    </lineage>
</organism>
<comment type="similarity">
    <text evidence="1">Belongs to the IUNH family.</text>
</comment>
<gene>
    <name evidence="3" type="ORF">COCNU_01G016920</name>
</gene>
<evidence type="ECO:0000313" key="3">
    <source>
        <dbReference type="EMBL" id="KAG1327758.1"/>
    </source>
</evidence>
<dbReference type="Gene3D" id="3.90.245.10">
    <property type="entry name" value="Ribonucleoside hydrolase-like"/>
    <property type="match status" value="1"/>
</dbReference>
<accession>A0A8K0HWW0</accession>
<dbReference type="AlphaFoldDB" id="A0A8K0HWW0"/>
<dbReference type="InterPro" id="IPR036452">
    <property type="entry name" value="Ribo_hydro-like"/>
</dbReference>
<name>A0A8K0HWW0_COCNU</name>
<dbReference type="PANTHER" id="PTHR46692:SF1">
    <property type="entry name" value="NUCLEOSIDE HYDROLASE 3-RELATED"/>
    <property type="match status" value="1"/>
</dbReference>
<dbReference type="Pfam" id="PF01156">
    <property type="entry name" value="IU_nuc_hydro"/>
    <property type="match status" value="1"/>
</dbReference>
<feature type="domain" description="Inosine/uridine-preferring nucleoside hydrolase" evidence="2">
    <location>
        <begin position="63"/>
        <end position="276"/>
    </location>
</feature>
<dbReference type="OrthoDB" id="780752at2759"/>
<dbReference type="EMBL" id="CM017872">
    <property type="protein sequence ID" value="KAG1327758.1"/>
    <property type="molecule type" value="Genomic_DNA"/>
</dbReference>
<keyword evidence="4" id="KW-1185">Reference proteome</keyword>
<evidence type="ECO:0000313" key="4">
    <source>
        <dbReference type="Proteomes" id="UP000797356"/>
    </source>
</evidence>
<dbReference type="SUPFAM" id="SSF53590">
    <property type="entry name" value="Nucleoside hydrolase"/>
    <property type="match status" value="1"/>
</dbReference>
<dbReference type="GO" id="GO:0016799">
    <property type="term" value="F:hydrolase activity, hydrolyzing N-glycosyl compounds"/>
    <property type="evidence" value="ECO:0007669"/>
    <property type="project" value="InterPro"/>
</dbReference>
<reference evidence="3" key="2">
    <citation type="submission" date="2019-07" db="EMBL/GenBank/DDBJ databases">
        <authorList>
            <person name="Yang Y."/>
            <person name="Bocs S."/>
            <person name="Baudouin L."/>
        </authorList>
    </citation>
    <scope>NUCLEOTIDE SEQUENCE</scope>
    <source>
        <tissue evidence="3">Spear leaf of Hainan Tall coconut</tissue>
    </source>
</reference>